<organism evidence="1 2">
    <name type="scientific">Limnospira indica PCC 8005</name>
    <dbReference type="NCBI Taxonomy" id="376219"/>
    <lineage>
        <taxon>Bacteria</taxon>
        <taxon>Bacillati</taxon>
        <taxon>Cyanobacteriota</taxon>
        <taxon>Cyanophyceae</taxon>
        <taxon>Oscillatoriophycideae</taxon>
        <taxon>Oscillatoriales</taxon>
        <taxon>Sirenicapillariaceae</taxon>
        <taxon>Limnospira</taxon>
    </lineage>
</organism>
<dbReference type="Proteomes" id="UP000032946">
    <property type="component" value="Chromosome"/>
</dbReference>
<accession>A0A9P1P185</accession>
<keyword evidence="2" id="KW-1185">Reference proteome</keyword>
<proteinExistence type="predicted"/>
<dbReference type="AlphaFoldDB" id="A0A9P1P185"/>
<protein>
    <submittedName>
        <fullName evidence="1">Uncharacterized protein</fullName>
    </submittedName>
</protein>
<sequence>MPCRSENIIDPNYSFHEDPRLVKLHCLIDANSKELRDYEITTPDPFCFGLGF</sequence>
<reference evidence="1 2" key="1">
    <citation type="submission" date="2014-02" db="EMBL/GenBank/DDBJ databases">
        <authorList>
            <person name="Genoscope - CEA"/>
        </authorList>
    </citation>
    <scope>NUCLEOTIDE SEQUENCE [LARGE SCALE GENOMIC DNA]</scope>
    <source>
        <strain evidence="1 2">PCC 8005</strain>
    </source>
</reference>
<evidence type="ECO:0000313" key="2">
    <source>
        <dbReference type="Proteomes" id="UP000032946"/>
    </source>
</evidence>
<name>A0A9P1P185_9CYAN</name>
<dbReference type="EMBL" id="FO818640">
    <property type="protein sequence ID" value="CDM97705.1"/>
    <property type="molecule type" value="Genomic_DNA"/>
</dbReference>
<gene>
    <name evidence="1" type="ORF">ARTHRO_60306</name>
</gene>
<evidence type="ECO:0000313" key="1">
    <source>
        <dbReference type="EMBL" id="CDM97705.1"/>
    </source>
</evidence>